<reference evidence="1 2" key="1">
    <citation type="submission" date="2013-02" db="EMBL/GenBank/DDBJ databases">
        <authorList>
            <person name="Genoscope - CEA"/>
        </authorList>
    </citation>
    <scope>NUCLEOTIDE SEQUENCE [LARGE SCALE GENOMIC DNA]</scope>
    <source>
        <strain evidence="1 2">STM 2683</strain>
    </source>
</reference>
<dbReference type="RefSeq" id="WP_008878333.1">
    <property type="nucleotide sequence ID" value="NZ_CAUM01000180.1"/>
</dbReference>
<gene>
    <name evidence="1" type="ORF">MESS2_p170003</name>
</gene>
<dbReference type="STRING" id="1297569.MESS2_p170003"/>
<protein>
    <submittedName>
        <fullName evidence="1">Uncharacterized protein</fullName>
    </submittedName>
</protein>
<comment type="caution">
    <text evidence="1">The sequence shown here is derived from an EMBL/GenBank/DDBJ whole genome shotgun (WGS) entry which is preliminary data.</text>
</comment>
<dbReference type="Proteomes" id="UP000012062">
    <property type="component" value="Unassembled WGS sequence"/>
</dbReference>
<evidence type="ECO:0000313" key="2">
    <source>
        <dbReference type="Proteomes" id="UP000012062"/>
    </source>
</evidence>
<dbReference type="EMBL" id="CAUM01000180">
    <property type="protein sequence ID" value="CCV09482.1"/>
    <property type="molecule type" value="Genomic_DNA"/>
</dbReference>
<keyword evidence="2" id="KW-1185">Reference proteome</keyword>
<evidence type="ECO:0000313" key="1">
    <source>
        <dbReference type="EMBL" id="CCV09482.1"/>
    </source>
</evidence>
<sequence length="41" mass="4601">MNASIAMLAYKQHCGFYAQALPAYNLLMNTILPRLFVEPDA</sequence>
<name>M5EZ67_9HYPH</name>
<accession>M5EZ67</accession>
<dbReference type="AlphaFoldDB" id="M5EZ67"/>
<organism evidence="1 2">
    <name type="scientific">Mesorhizobium metallidurans STM 2683</name>
    <dbReference type="NCBI Taxonomy" id="1297569"/>
    <lineage>
        <taxon>Bacteria</taxon>
        <taxon>Pseudomonadati</taxon>
        <taxon>Pseudomonadota</taxon>
        <taxon>Alphaproteobacteria</taxon>
        <taxon>Hyphomicrobiales</taxon>
        <taxon>Phyllobacteriaceae</taxon>
        <taxon>Mesorhizobium</taxon>
    </lineage>
</organism>
<proteinExistence type="predicted"/>